<dbReference type="InterPro" id="IPR051083">
    <property type="entry name" value="GrpII_Intron_Splice-Mob/Def"/>
</dbReference>
<evidence type="ECO:0000313" key="3">
    <source>
        <dbReference type="EMBL" id="GEQ77407.1"/>
    </source>
</evidence>
<feature type="domain" description="Reverse transcriptase" evidence="2">
    <location>
        <begin position="54"/>
        <end position="283"/>
    </location>
</feature>
<dbReference type="EMBL" id="BKBW01000012">
    <property type="protein sequence ID" value="GEQ77407.1"/>
    <property type="molecule type" value="Genomic_DNA"/>
</dbReference>
<dbReference type="AlphaFoldDB" id="A0A5A7MHU1"/>
<evidence type="ECO:0000313" key="4">
    <source>
        <dbReference type="Proteomes" id="UP000323105"/>
    </source>
</evidence>
<sequence length="458" mass="53525">MDQKIMWRSIKDDFNDEYMRRVFHEKTKKGTSVGRDRVKVSVFEDALDNEIEIIKRKIESGDYVFSAYKQMLISKGLGKSPRVISIPTQRDRLVLRILSQYLTEFYPESVPELPQAKIYKIRALLEEGSPRFFLKIDVKDFYPSIDHAVVLDKLDRLGFDPDVLSLVRNAISNPTLSDGYRVRSASAARNEKGVPQGLSISNTLAEIYMMYVDGKYSSFAGMDYFRYVDDIFILFRDRPNGWVEELIEDLHLLKLSTHPLDSAGSKSKFGEIGEGFDFLGYEFRENKISPRGSSVDSFEAALIKIFTAYKHADKYCNDPIKKKLIFSRFVWRLNLKITGCIFEGRRLGWMFYFSQSTNTAPIRRIDNTIDKLCVRFSIPKDVRIKKLLKVFYECERKDKADHRYIPNYDEMDISIKRKEMMRIGFDLDDLTDEQADRKFFSIIKKETRELEKDLADIY</sequence>
<evidence type="ECO:0000256" key="1">
    <source>
        <dbReference type="ARBA" id="ARBA00034120"/>
    </source>
</evidence>
<keyword evidence="3" id="KW-0548">Nucleotidyltransferase</keyword>
<protein>
    <submittedName>
        <fullName evidence="3">Reverse transcriptase</fullName>
    </submittedName>
</protein>
<name>A0A5A7MHU1_COMTE</name>
<accession>A0A5A7MHU1</accession>
<dbReference type="RefSeq" id="WP_149356817.1">
    <property type="nucleotide sequence ID" value="NZ_BKBW01000012.1"/>
</dbReference>
<keyword evidence="3" id="KW-0808">Transferase</keyword>
<dbReference type="PANTHER" id="PTHR34047">
    <property type="entry name" value="NUCLEAR INTRON MATURASE 1, MITOCHONDRIAL-RELATED"/>
    <property type="match status" value="1"/>
</dbReference>
<keyword evidence="3" id="KW-0695">RNA-directed DNA polymerase</keyword>
<reference evidence="3 4" key="1">
    <citation type="journal article" date="2019" name="Microbiol. Resour. Announc.">
        <title>Draft Genome Sequence of Comamonas testosteroni TA441, a Bacterium That Has a Cryptic Phenol Degradation Gene Cluster.</title>
        <authorList>
            <person name="Arai H."/>
            <person name="Ishii M."/>
        </authorList>
    </citation>
    <scope>NUCLEOTIDE SEQUENCE [LARGE SCALE GENOMIC DNA]</scope>
    <source>
        <strain evidence="3 4">TA441</strain>
    </source>
</reference>
<proteinExistence type="inferred from homology"/>
<dbReference type="Pfam" id="PF00078">
    <property type="entry name" value="RVT_1"/>
    <property type="match status" value="1"/>
</dbReference>
<dbReference type="SUPFAM" id="SSF56672">
    <property type="entry name" value="DNA/RNA polymerases"/>
    <property type="match status" value="1"/>
</dbReference>
<organism evidence="3 4">
    <name type="scientific">Comamonas testosteroni</name>
    <name type="common">Pseudomonas testosteroni</name>
    <dbReference type="NCBI Taxonomy" id="285"/>
    <lineage>
        <taxon>Bacteria</taxon>
        <taxon>Pseudomonadati</taxon>
        <taxon>Pseudomonadota</taxon>
        <taxon>Betaproteobacteria</taxon>
        <taxon>Burkholderiales</taxon>
        <taxon>Comamonadaceae</taxon>
        <taxon>Comamonas</taxon>
    </lineage>
</organism>
<dbReference type="Proteomes" id="UP000323105">
    <property type="component" value="Unassembled WGS sequence"/>
</dbReference>
<dbReference type="InterPro" id="IPR043502">
    <property type="entry name" value="DNA/RNA_pol_sf"/>
</dbReference>
<comment type="caution">
    <text evidence="3">The sequence shown here is derived from an EMBL/GenBank/DDBJ whole genome shotgun (WGS) entry which is preliminary data.</text>
</comment>
<gene>
    <name evidence="3" type="ORF">CTTA_4412</name>
</gene>
<dbReference type="PROSITE" id="PS50878">
    <property type="entry name" value="RT_POL"/>
    <property type="match status" value="1"/>
</dbReference>
<comment type="similarity">
    <text evidence="1">Belongs to the bacterial reverse transcriptase family.</text>
</comment>
<dbReference type="GO" id="GO:0003964">
    <property type="term" value="F:RNA-directed DNA polymerase activity"/>
    <property type="evidence" value="ECO:0007669"/>
    <property type="project" value="UniProtKB-KW"/>
</dbReference>
<dbReference type="PANTHER" id="PTHR34047:SF8">
    <property type="entry name" value="PROTEIN YKFC"/>
    <property type="match status" value="1"/>
</dbReference>
<evidence type="ECO:0000259" key="2">
    <source>
        <dbReference type="PROSITE" id="PS50878"/>
    </source>
</evidence>
<dbReference type="InterPro" id="IPR000477">
    <property type="entry name" value="RT_dom"/>
</dbReference>